<keyword evidence="1" id="KW-1133">Transmembrane helix</keyword>
<feature type="domain" description="CHAT" evidence="2">
    <location>
        <begin position="701"/>
        <end position="1002"/>
    </location>
</feature>
<sequence length="1004" mass="114475">MKKIFEKLLSYFILAIILYFILSLIHLSWYIANPEGFFGFTYFIEVVRAVLSILLVLLILVFGGWALIASLLSLIKRKSSIKDLLKLIGIIGLLVVIIIFNSVWAGGLSYIFTSELSEKYSLINKTEEYLYDGEIEKALKLASKSYEKEQDRNIGWFFILTKLYSKTNYDKKEKLLSRYSSTLNYGYCLKGIVSNSDTGEGKFKEAITIANSNLLNEERNELLIFPLLSLSEINLSSERFKAADEYFKKLSSLQKQSQPEDAYYLINTYMLFSAKASAIGDFTKSIKLQNEALNIYEESDLSKTSKNYLSLLLAVSLGELYNENFTNAANLLIKSQPIAEDKDDTSAYLDYLSIKGNYCFLSAINGKGDERLLEKSFWKKITNSSSEKLSLKNKLLNQAEDCFNELVEKSKDLSGRHSGIHVNALITLANYYYLTSQFVKAKSNFDIALSMLENSKKENEDFYYQIYLKSLLNERQLTDVNINKLNKIESLLFEKLNTNYAVLTEEEKETYTISLQKYLNLVNDFYVKEDSEVSRKRLYNNITSIKSMALSSNIAIRSYIKDAEDSIKSSYNQILNQKKQFKMKSFGFENLQESEELKVKEKTLLENIYNDPKFKSHKPKSIDWKNIKNALKPGEVAIEFINLPQNHNKKPNSEYYALLIGLNYSSPKLIKLFNENDLKGLLNTNGNTQTRVNSIYNLNHKKLYSLVFSPIENFLEDNSVIYISKSGLLHNISFSALTKDKLWDIRILQNTNHITERDELNTSNKAVLFGGIDYNIESDSIKERTGNLLNNKYKSLNYTLSEVNNIASLFMKDTNKTSITYTKTMASETSFRKLSGSETDIIHLATHGYYNGNNKFNSFIYSNINNGQFESSPLLRSGILLAGANNSSYSNTNNDGIMTSLEISEMDFSKVDLVVLSACETGLGDVLGSEGVFGLQRAFKLAGAKSLIVSLWQVPDEQTSELMLKFYAYYLNGNSKTQALRNAQNDIKMNYPNPYFWAGFELIE</sequence>
<evidence type="ECO:0000313" key="3">
    <source>
        <dbReference type="EMBL" id="MBF8149267.1"/>
    </source>
</evidence>
<dbReference type="SUPFAM" id="SSF48452">
    <property type="entry name" value="TPR-like"/>
    <property type="match status" value="1"/>
</dbReference>
<dbReference type="RefSeq" id="WP_195870550.1">
    <property type="nucleotide sequence ID" value="NZ_JADOET010000003.1"/>
</dbReference>
<evidence type="ECO:0000256" key="1">
    <source>
        <dbReference type="SAM" id="Phobius"/>
    </source>
</evidence>
<dbReference type="InterPro" id="IPR011990">
    <property type="entry name" value="TPR-like_helical_dom_sf"/>
</dbReference>
<dbReference type="InterPro" id="IPR024983">
    <property type="entry name" value="CHAT_dom"/>
</dbReference>
<dbReference type="Gene3D" id="1.25.40.10">
    <property type="entry name" value="Tetratricopeptide repeat domain"/>
    <property type="match status" value="1"/>
</dbReference>
<feature type="transmembrane region" description="Helical" evidence="1">
    <location>
        <begin position="87"/>
        <end position="112"/>
    </location>
</feature>
<feature type="transmembrane region" description="Helical" evidence="1">
    <location>
        <begin position="51"/>
        <end position="75"/>
    </location>
</feature>
<dbReference type="EMBL" id="JADOET010000003">
    <property type="protein sequence ID" value="MBF8149267.1"/>
    <property type="molecule type" value="Genomic_DNA"/>
</dbReference>
<gene>
    <name evidence="3" type="ORF">ITJ86_05130</name>
</gene>
<keyword evidence="4" id="KW-1185">Reference proteome</keyword>
<keyword evidence="1" id="KW-0472">Membrane</keyword>
<dbReference type="PANTHER" id="PTHR10098:SF108">
    <property type="entry name" value="TETRATRICOPEPTIDE REPEAT PROTEIN 28"/>
    <property type="match status" value="1"/>
</dbReference>
<protein>
    <submittedName>
        <fullName evidence="3">CHAT domain-containing protein</fullName>
    </submittedName>
</protein>
<feature type="transmembrane region" description="Helical" evidence="1">
    <location>
        <begin position="12"/>
        <end position="31"/>
    </location>
</feature>
<name>A0ABS0EFR6_9FLAO</name>
<organism evidence="3 4">
    <name type="scientific">Winogradskyella marina</name>
    <dbReference type="NCBI Taxonomy" id="2785530"/>
    <lineage>
        <taxon>Bacteria</taxon>
        <taxon>Pseudomonadati</taxon>
        <taxon>Bacteroidota</taxon>
        <taxon>Flavobacteriia</taxon>
        <taxon>Flavobacteriales</taxon>
        <taxon>Flavobacteriaceae</taxon>
        <taxon>Winogradskyella</taxon>
    </lineage>
</organism>
<proteinExistence type="predicted"/>
<evidence type="ECO:0000313" key="4">
    <source>
        <dbReference type="Proteomes" id="UP000611215"/>
    </source>
</evidence>
<comment type="caution">
    <text evidence="3">The sequence shown here is derived from an EMBL/GenBank/DDBJ whole genome shotgun (WGS) entry which is preliminary data.</text>
</comment>
<dbReference type="Proteomes" id="UP000611215">
    <property type="component" value="Unassembled WGS sequence"/>
</dbReference>
<keyword evidence="1" id="KW-0812">Transmembrane</keyword>
<evidence type="ECO:0000259" key="2">
    <source>
        <dbReference type="Pfam" id="PF12770"/>
    </source>
</evidence>
<reference evidence="3 4" key="1">
    <citation type="submission" date="2020-11" db="EMBL/GenBank/DDBJ databases">
        <title>Winogradskyella marina sp. nov., isolated from marine sediment.</title>
        <authorList>
            <person name="Bo J."/>
            <person name="Wang S."/>
            <person name="Song X."/>
            <person name="Du Z."/>
        </authorList>
    </citation>
    <scope>NUCLEOTIDE SEQUENCE [LARGE SCALE GENOMIC DNA]</scope>
    <source>
        <strain evidence="3 4">F6397</strain>
    </source>
</reference>
<accession>A0ABS0EFR6</accession>
<dbReference type="PANTHER" id="PTHR10098">
    <property type="entry name" value="RAPSYN-RELATED"/>
    <property type="match status" value="1"/>
</dbReference>
<dbReference type="Pfam" id="PF12770">
    <property type="entry name" value="CHAT"/>
    <property type="match status" value="1"/>
</dbReference>